<feature type="compositionally biased region" description="Basic and acidic residues" evidence="1">
    <location>
        <begin position="122"/>
        <end position="153"/>
    </location>
</feature>
<protein>
    <recommendedName>
        <fullName evidence="4">MT0933-like antitoxin protein</fullName>
    </recommendedName>
</protein>
<keyword evidence="3" id="KW-1185">Reference proteome</keyword>
<dbReference type="InterPro" id="IPR028037">
    <property type="entry name" value="Antitoxin_Rv0909/MT0933"/>
</dbReference>
<evidence type="ECO:0000256" key="1">
    <source>
        <dbReference type="SAM" id="MobiDB-lite"/>
    </source>
</evidence>
<reference evidence="3" key="1">
    <citation type="journal article" date="2019" name="Int. J. Syst. Evol. Microbiol.">
        <title>The Global Catalogue of Microorganisms (GCM) 10K type strain sequencing project: providing services to taxonomists for standard genome sequencing and annotation.</title>
        <authorList>
            <consortium name="The Broad Institute Genomics Platform"/>
            <consortium name="The Broad Institute Genome Sequencing Center for Infectious Disease"/>
            <person name="Wu L."/>
            <person name="Ma J."/>
        </authorList>
    </citation>
    <scope>NUCLEOTIDE SEQUENCE [LARGE SCALE GENOMIC DNA]</scope>
    <source>
        <strain evidence="3">CGMCC 4.7680</strain>
    </source>
</reference>
<dbReference type="Pfam" id="PF14013">
    <property type="entry name" value="MT0933_antitox"/>
    <property type="match status" value="1"/>
</dbReference>
<comment type="caution">
    <text evidence="2">The sequence shown here is derived from an EMBL/GenBank/DDBJ whole genome shotgun (WGS) entry which is preliminary data.</text>
</comment>
<sequence>MVTAVPCGRAAIVTRYTGRRGARFKRAPGTGRPGGTIRTIGRPAPEKEPLLPGRVRPKPRTPGIHPREHPKSPAQGKKRCAPGSPVFSSGCPKIESRPEVTMNLFDKAKEALGQHPDQADQGVDKAAEAAKQRFGQHSDKIDQGSEKAKEFLHKQGGGGQDAPPQ</sequence>
<evidence type="ECO:0000313" key="2">
    <source>
        <dbReference type="EMBL" id="GHG30809.1"/>
    </source>
</evidence>
<organism evidence="2 3">
    <name type="scientific">Amycolatopsis bullii</name>
    <dbReference type="NCBI Taxonomy" id="941987"/>
    <lineage>
        <taxon>Bacteria</taxon>
        <taxon>Bacillati</taxon>
        <taxon>Actinomycetota</taxon>
        <taxon>Actinomycetes</taxon>
        <taxon>Pseudonocardiales</taxon>
        <taxon>Pseudonocardiaceae</taxon>
        <taxon>Amycolatopsis</taxon>
    </lineage>
</organism>
<name>A0ABQ3KJT2_9PSEU</name>
<dbReference type="EMBL" id="BNAW01000031">
    <property type="protein sequence ID" value="GHG30809.1"/>
    <property type="molecule type" value="Genomic_DNA"/>
</dbReference>
<accession>A0ABQ3KJT2</accession>
<proteinExistence type="predicted"/>
<evidence type="ECO:0000313" key="3">
    <source>
        <dbReference type="Proteomes" id="UP000649955"/>
    </source>
</evidence>
<dbReference type="Proteomes" id="UP000649955">
    <property type="component" value="Unassembled WGS sequence"/>
</dbReference>
<gene>
    <name evidence="2" type="ORF">GCM10017567_58600</name>
</gene>
<feature type="compositionally biased region" description="Gly residues" evidence="1">
    <location>
        <begin position="155"/>
        <end position="165"/>
    </location>
</feature>
<evidence type="ECO:0008006" key="4">
    <source>
        <dbReference type="Google" id="ProtNLM"/>
    </source>
</evidence>
<feature type="region of interest" description="Disordered" evidence="1">
    <location>
        <begin position="27"/>
        <end position="165"/>
    </location>
</feature>